<dbReference type="Pfam" id="PF10604">
    <property type="entry name" value="Polyketide_cyc2"/>
    <property type="match status" value="1"/>
</dbReference>
<dbReference type="AlphaFoldDB" id="A0A4Y9VQ80"/>
<organism evidence="2 3">
    <name type="scientific">Methylotenera oryzisoli</name>
    <dbReference type="NCBI Taxonomy" id="2080758"/>
    <lineage>
        <taxon>Bacteria</taxon>
        <taxon>Pseudomonadati</taxon>
        <taxon>Pseudomonadota</taxon>
        <taxon>Betaproteobacteria</taxon>
        <taxon>Nitrosomonadales</taxon>
        <taxon>Methylophilaceae</taxon>
        <taxon>Methylotenera</taxon>
    </lineage>
</organism>
<reference evidence="2 3" key="1">
    <citation type="submission" date="2018-02" db="EMBL/GenBank/DDBJ databases">
        <title>A novel lanthanide dependent methylotroph, Methylotenera sp. La3113.</title>
        <authorList>
            <person name="Lv H."/>
            <person name="Tani A."/>
        </authorList>
    </citation>
    <scope>NUCLEOTIDE SEQUENCE [LARGE SCALE GENOMIC DNA]</scope>
    <source>
        <strain evidence="2 3">La3113</strain>
    </source>
</reference>
<keyword evidence="1" id="KW-0732">Signal</keyword>
<evidence type="ECO:0000313" key="2">
    <source>
        <dbReference type="EMBL" id="TFW71111.1"/>
    </source>
</evidence>
<dbReference type="EMBL" id="PQVH01000009">
    <property type="protein sequence ID" value="TFW71111.1"/>
    <property type="molecule type" value="Genomic_DNA"/>
</dbReference>
<dbReference type="Gene3D" id="3.30.530.20">
    <property type="match status" value="1"/>
</dbReference>
<dbReference type="PANTHER" id="PTHR39332">
    <property type="entry name" value="BLL4707 PROTEIN"/>
    <property type="match status" value="1"/>
</dbReference>
<feature type="chain" id="PRO_5021333128" evidence="1">
    <location>
        <begin position="21"/>
        <end position="173"/>
    </location>
</feature>
<proteinExistence type="predicted"/>
<comment type="caution">
    <text evidence="2">The sequence shown here is derived from an EMBL/GenBank/DDBJ whole genome shotgun (WGS) entry which is preliminary data.</text>
</comment>
<dbReference type="InterPro" id="IPR023393">
    <property type="entry name" value="START-like_dom_sf"/>
</dbReference>
<evidence type="ECO:0000313" key="3">
    <source>
        <dbReference type="Proteomes" id="UP000297706"/>
    </source>
</evidence>
<dbReference type="OrthoDB" id="1364128at2"/>
<dbReference type="SUPFAM" id="SSF55961">
    <property type="entry name" value="Bet v1-like"/>
    <property type="match status" value="1"/>
</dbReference>
<dbReference type="RefSeq" id="WP_135277804.1">
    <property type="nucleotide sequence ID" value="NZ_PQVH01000009.1"/>
</dbReference>
<evidence type="ECO:0000256" key="1">
    <source>
        <dbReference type="SAM" id="SignalP"/>
    </source>
</evidence>
<dbReference type="CDD" id="cd07821">
    <property type="entry name" value="PYR_PYL_RCAR_like"/>
    <property type="match status" value="1"/>
</dbReference>
<protein>
    <submittedName>
        <fullName evidence="2">SRPBCC family protein</fullName>
    </submittedName>
</protein>
<dbReference type="PANTHER" id="PTHR39332:SF7">
    <property type="entry name" value="SRPBCC FAMILY PROTEIN"/>
    <property type="match status" value="1"/>
</dbReference>
<name>A0A4Y9VQ80_9PROT</name>
<dbReference type="Proteomes" id="UP000297706">
    <property type="component" value="Unassembled WGS sequence"/>
</dbReference>
<feature type="signal peptide" evidence="1">
    <location>
        <begin position="1"/>
        <end position="20"/>
    </location>
</feature>
<gene>
    <name evidence="2" type="ORF">C3Y98_07500</name>
</gene>
<sequence length="173" mass="18796">MKLSLVVSSLILGMSFNTFAADAKKLTVTESVTINAPAAKVWEKVHNFNDLGAWHPAVAKTEITSGANNKKGAVRQLTLQDGGKINEKLLAFSDKHMTFKYAIIDGVLPVSNYVSSVIVKADGADKSIVVWRGDFKRKDLNTNPAKDQDDETATKTITGVYRGGLDNLKKISE</sequence>
<accession>A0A4Y9VQ80</accession>
<keyword evidence="3" id="KW-1185">Reference proteome</keyword>
<dbReference type="InterPro" id="IPR019587">
    <property type="entry name" value="Polyketide_cyclase/dehydratase"/>
</dbReference>